<feature type="compositionally biased region" description="Basic and acidic residues" evidence="1">
    <location>
        <begin position="1124"/>
        <end position="1135"/>
    </location>
</feature>
<feature type="region of interest" description="Disordered" evidence="1">
    <location>
        <begin position="1105"/>
        <end position="1135"/>
    </location>
</feature>
<proteinExistence type="predicted"/>
<feature type="compositionally biased region" description="Basic and acidic residues" evidence="1">
    <location>
        <begin position="304"/>
        <end position="315"/>
    </location>
</feature>
<feature type="compositionally biased region" description="Basic and acidic residues" evidence="1">
    <location>
        <begin position="1735"/>
        <end position="1744"/>
    </location>
</feature>
<gene>
    <name evidence="2" type="ORF">GPUH_LOCUS427</name>
</gene>
<feature type="region of interest" description="Disordered" evidence="1">
    <location>
        <begin position="1245"/>
        <end position="1292"/>
    </location>
</feature>
<feature type="region of interest" description="Disordered" evidence="1">
    <location>
        <begin position="211"/>
        <end position="240"/>
    </location>
</feature>
<dbReference type="Proteomes" id="UP000271098">
    <property type="component" value="Unassembled WGS sequence"/>
</dbReference>
<feature type="compositionally biased region" description="Basic and acidic residues" evidence="1">
    <location>
        <begin position="283"/>
        <end position="297"/>
    </location>
</feature>
<feature type="region of interest" description="Disordered" evidence="1">
    <location>
        <begin position="1321"/>
        <end position="1351"/>
    </location>
</feature>
<feature type="compositionally biased region" description="Acidic residues" evidence="1">
    <location>
        <begin position="1770"/>
        <end position="1783"/>
    </location>
</feature>
<feature type="compositionally biased region" description="Low complexity" evidence="1">
    <location>
        <begin position="1692"/>
        <end position="1711"/>
    </location>
</feature>
<reference evidence="2 3" key="2">
    <citation type="submission" date="2018-11" db="EMBL/GenBank/DDBJ databases">
        <authorList>
            <consortium name="Pathogen Informatics"/>
        </authorList>
    </citation>
    <scope>NUCLEOTIDE SEQUENCE [LARGE SCALE GENOMIC DNA]</scope>
</reference>
<name>A0A183CVD6_9BILA</name>
<sequence length="2133" mass="235876">MGKAVARLPSLITGEDGLRRHLEHEIIDFGGMDDTAVTKHVQSEGTYDTTLQQLEAVREPVYELHRSEEMGVSPEHALFLDSMQEYKSVGEGAVFSEPEYVTQSECLLEQEGSEISESKPLTGLELEPGGSSSFGEKLMKFAKGTGTLAGAVVLAPAALVTMGAASVYEYAKKDDDKKIIPEEARQSAYAFLPSLQQTETDLRLIGEERQNFTTSEVRSPSKGEIVGIPGEEDTSDVDSIRKESVVDASFKGRKEAAQLSQIDVTAEDTIIVQSESQTDESSDQEHKQKSYAKDDSRVPPLTKDLTEADSERFVEQGETLTETSASGSKTLFERLQNMEASLDALSFSELPEIAGIQGEIETKKDEIKGQYDNTAVGYQLNVDGLRQLPSEYGSANQTYKPYSMKAEHSYEKSASISWTPEEAQNLEGTDAVSSDKVFDNEVVALEAAVIGGDFIEGDDVAQATKQIFPYSEDVGDMGHEKLKKRSSTDFEKQLEIMYTEPSVQLTSEMELSKSDFKVDDSELSSTSALSSEKITDSFQKLDKTVVEHIFKEEVTWPEKEHFETENGSVNIQQQELSEGAKGEVEIEKLKLDGTLDLYRTEGLEESSVLSASRDEVLMKQFLENVDFETEGEILRPAPATVFDTADSFAIERMPPKKEFFGATPSELLESKVEDKLMDKEKEEQTIGEASCLKQEISEVPFERQGPTSVDSDQLTMLQKPVRKGEFTNLPREHVASVTKEINIPLMEDMAERGEFCSVVQSEECSGSEITAEAIILEHEIHREFKTSPSGEIPKSAPDKKEQEFGYSEAFRCDVEPVQQNFRDDFITNATVLQEGTRARITSDLHEGEKIKGGLAEIKQMEGHENVHMLSQDNEFEVIRLSSLVSTFSEDQSAISRLTEDGTGDIKKKNKGDELLQQVFPIEDIDERKGMPLDAGSLGKISGIALGERSTPEGRQPFTESLLDIPETAEASIITVPVALSTPETPAQAEMLTKSKTVPGDNDFDNELEVELRGMRETIQHKETIAESAVQKNFELSSEFSSTAGAGVDEEKALKRIISYEDWQQIGDDGSSKTKKQAIHLLAGAEEPCLEEISIDQTIHEKIVAASGESEDDRLSEQQTTVRSFHADAPKETKYEPEQFVVGGEEHQEKQLLSKDEVKQNAEESFSAMLVRHNDFSPGNEPVRLEKHEADFSRTVWDSDVEDNGKPERNITLDNLDAQKCGRFMELEGLVLAPGNIELEARSSKQLESEKAILPTSEEVSEGGQRLTGMQFSPEQDAGKISSEVDEKANTAAGQDTATKNYVDVLSEQMVSGILREMKQTTKSIPIHAETSSSSEEQGTTRKYSSQVEHEPEVDYESDLMEKLEALAQQSKQLEIPAEGEIYEDELNIQVAEMVDDIIKRLGEDLSRSASTYKTATATSRDGYETCVTSQEDTFETAAGWHSQDSEYTTAASEVSSRLSEISEERRGSATPIAMLSPVQSDRLFTASQDEEQEPTRHISPFSDSKRSSPDMPDIELVPVEDEEEMEDVLLTSASGILLAPDVDPGRPISPIPPGVNDDDEGIVVVASPDSSRKATENYKITEQIRLAENKILDSIVEAPGDDVLVEETTLTWTHAADISEKAKSQESIHEKAMDFGREYLRQYSDLSSGSKAETVVDRLDKEGDVRTESLLPETMLHAESDSVDSLDKISIRSGSSGKRYSTSRRSSTSSKKSTHDEPQTFLERLTPELKMTWTETEHSVESPKRSPLSPSEEYSTFVPENEQSLHVVEAELETVDEEPEEADSLNGRSASSNGQGVDISMAVGKYKTVSSDNVSETSLQEFERIERDVLNKGESSLSGSEMELYVSGKLKPGTNGSTSSLAEFERLEQEVGTEGSPQDDAMMLSDIREESEVEDMSVRDDDEEDHDSIPDIQAIPVVEDTQVVTPLASPHDSIEKDFEKVIPEVLETSTDSLEAAIPEKQIISEGSLVGYEVVDCKAGEERLHDSLEIIPQDKDSVLEGASIQELTSQDTQVLLSGDTTGTYQEYQDEEKDSLTGDMDTMLGDYPTTLTTFETTQVCDDGSTEVISRRVLTRVTDPIINHVQFTGTENEHRVRDLEREEEFETVDAEGNVTRTTLHRNAPFPSSGISLFFVI</sequence>
<keyword evidence="3" id="KW-1185">Reference proteome</keyword>
<dbReference type="WBParaSite" id="GPUH_0000042601-mRNA-1">
    <property type="protein sequence ID" value="GPUH_0000042601-mRNA-1"/>
    <property type="gene ID" value="GPUH_0000042601"/>
</dbReference>
<feature type="region of interest" description="Disordered" evidence="1">
    <location>
        <begin position="1486"/>
        <end position="1513"/>
    </location>
</feature>
<feature type="compositionally biased region" description="Polar residues" evidence="1">
    <location>
        <begin position="1786"/>
        <end position="1795"/>
    </location>
</feature>
<evidence type="ECO:0000313" key="3">
    <source>
        <dbReference type="Proteomes" id="UP000271098"/>
    </source>
</evidence>
<protein>
    <submittedName>
        <fullName evidence="4">VWFA domain-containing protein</fullName>
    </submittedName>
</protein>
<feature type="compositionally biased region" description="Basic and acidic residues" evidence="1">
    <location>
        <begin position="1681"/>
        <end position="1690"/>
    </location>
</feature>
<organism evidence="4">
    <name type="scientific">Gongylonema pulchrum</name>
    <dbReference type="NCBI Taxonomy" id="637853"/>
    <lineage>
        <taxon>Eukaryota</taxon>
        <taxon>Metazoa</taxon>
        <taxon>Ecdysozoa</taxon>
        <taxon>Nematoda</taxon>
        <taxon>Chromadorea</taxon>
        <taxon>Rhabditida</taxon>
        <taxon>Spirurina</taxon>
        <taxon>Spiruromorpha</taxon>
        <taxon>Spiruroidea</taxon>
        <taxon>Gongylonematidae</taxon>
        <taxon>Gongylonema</taxon>
    </lineage>
</organism>
<evidence type="ECO:0000313" key="4">
    <source>
        <dbReference type="WBParaSite" id="GPUH_0000042601-mRNA-1"/>
    </source>
</evidence>
<feature type="region of interest" description="Disordered" evidence="1">
    <location>
        <begin position="1681"/>
        <end position="1796"/>
    </location>
</feature>
<evidence type="ECO:0000313" key="2">
    <source>
        <dbReference type="EMBL" id="VDK28066.1"/>
    </source>
</evidence>
<feature type="region of interest" description="Disordered" evidence="1">
    <location>
        <begin position="274"/>
        <end position="326"/>
    </location>
</feature>
<evidence type="ECO:0000256" key="1">
    <source>
        <dbReference type="SAM" id="MobiDB-lite"/>
    </source>
</evidence>
<accession>A0A183CVD6</accession>
<dbReference type="OrthoDB" id="5876619at2759"/>
<dbReference type="EMBL" id="UYRT01000364">
    <property type="protein sequence ID" value="VDK28066.1"/>
    <property type="molecule type" value="Genomic_DNA"/>
</dbReference>
<reference evidence="4" key="1">
    <citation type="submission" date="2016-06" db="UniProtKB">
        <authorList>
            <consortium name="WormBaseParasite"/>
        </authorList>
    </citation>
    <scope>IDENTIFICATION</scope>
</reference>